<gene>
    <name evidence="2" type="ORF">PVAP13_6KG035535</name>
</gene>
<dbReference type="AlphaFoldDB" id="A0A8T0R985"/>
<organism evidence="2 3">
    <name type="scientific">Panicum virgatum</name>
    <name type="common">Blackwell switchgrass</name>
    <dbReference type="NCBI Taxonomy" id="38727"/>
    <lineage>
        <taxon>Eukaryota</taxon>
        <taxon>Viridiplantae</taxon>
        <taxon>Streptophyta</taxon>
        <taxon>Embryophyta</taxon>
        <taxon>Tracheophyta</taxon>
        <taxon>Spermatophyta</taxon>
        <taxon>Magnoliopsida</taxon>
        <taxon>Liliopsida</taxon>
        <taxon>Poales</taxon>
        <taxon>Poaceae</taxon>
        <taxon>PACMAD clade</taxon>
        <taxon>Panicoideae</taxon>
        <taxon>Panicodae</taxon>
        <taxon>Paniceae</taxon>
        <taxon>Panicinae</taxon>
        <taxon>Panicum</taxon>
        <taxon>Panicum sect. Hiantes</taxon>
    </lineage>
</organism>
<proteinExistence type="predicted"/>
<evidence type="ECO:0000256" key="1">
    <source>
        <dbReference type="SAM" id="MobiDB-lite"/>
    </source>
</evidence>
<dbReference type="Proteomes" id="UP000823388">
    <property type="component" value="Chromosome 6K"/>
</dbReference>
<evidence type="ECO:0000313" key="2">
    <source>
        <dbReference type="EMBL" id="KAG2581469.1"/>
    </source>
</evidence>
<feature type="compositionally biased region" description="Basic and acidic residues" evidence="1">
    <location>
        <begin position="36"/>
        <end position="51"/>
    </location>
</feature>
<dbReference type="EMBL" id="CM029047">
    <property type="protein sequence ID" value="KAG2581469.1"/>
    <property type="molecule type" value="Genomic_DNA"/>
</dbReference>
<protein>
    <submittedName>
        <fullName evidence="2">Uncharacterized protein</fullName>
    </submittedName>
</protein>
<feature type="region of interest" description="Disordered" evidence="1">
    <location>
        <begin position="28"/>
        <end position="60"/>
    </location>
</feature>
<name>A0A8T0R985_PANVG</name>
<comment type="caution">
    <text evidence="2">The sequence shown here is derived from an EMBL/GenBank/DDBJ whole genome shotgun (WGS) entry which is preliminary data.</text>
</comment>
<sequence length="104" mass="11365">MAASWTAAIRGGETVMISAAGDEAGCSWTSSGGELHNGEPDGIEPRRRYGDGDLGGGRRRGRLLTARSDNLLHGDHEMPTMMCRTPSCMRAERKHARTRIKQIR</sequence>
<accession>A0A8T0R985</accession>
<reference evidence="2" key="1">
    <citation type="submission" date="2020-05" db="EMBL/GenBank/DDBJ databases">
        <title>WGS assembly of Panicum virgatum.</title>
        <authorList>
            <person name="Lovell J.T."/>
            <person name="Jenkins J."/>
            <person name="Shu S."/>
            <person name="Juenger T.E."/>
            <person name="Schmutz J."/>
        </authorList>
    </citation>
    <scope>NUCLEOTIDE SEQUENCE</scope>
    <source>
        <strain evidence="2">AP13</strain>
    </source>
</reference>
<evidence type="ECO:0000313" key="3">
    <source>
        <dbReference type="Proteomes" id="UP000823388"/>
    </source>
</evidence>
<keyword evidence="3" id="KW-1185">Reference proteome</keyword>